<dbReference type="InterPro" id="IPR001307">
    <property type="entry name" value="Thiosulphate_STrfase_CS"/>
</dbReference>
<keyword evidence="6" id="KW-1185">Reference proteome</keyword>
<dbReference type="GO" id="GO:0070813">
    <property type="term" value="P:hydrogen sulfide metabolic process"/>
    <property type="evidence" value="ECO:0007669"/>
    <property type="project" value="TreeGrafter"/>
</dbReference>
<dbReference type="CDD" id="cd07724">
    <property type="entry name" value="POD-like_MBL-fold"/>
    <property type="match status" value="1"/>
</dbReference>
<proteinExistence type="predicted"/>
<evidence type="ECO:0000256" key="1">
    <source>
        <dbReference type="ARBA" id="ARBA00022723"/>
    </source>
</evidence>
<dbReference type="AlphaFoldDB" id="A0A7W7IIG9"/>
<dbReference type="InterPro" id="IPR036873">
    <property type="entry name" value="Rhodanese-like_dom_sf"/>
</dbReference>
<dbReference type="Gene3D" id="3.60.15.10">
    <property type="entry name" value="Ribonuclease Z/Hydroxyacylglutathione hydrolase-like"/>
    <property type="match status" value="1"/>
</dbReference>
<keyword evidence="4" id="KW-0378">Hydrolase</keyword>
<dbReference type="GO" id="GO:0050313">
    <property type="term" value="F:sulfur dioxygenase activity"/>
    <property type="evidence" value="ECO:0007669"/>
    <property type="project" value="InterPro"/>
</dbReference>
<dbReference type="InterPro" id="IPR001279">
    <property type="entry name" value="Metallo-B-lactamas"/>
</dbReference>
<keyword evidence="1" id="KW-0479">Metal-binding</keyword>
<dbReference type="SUPFAM" id="SSF56281">
    <property type="entry name" value="Metallo-hydrolase/oxidoreductase"/>
    <property type="match status" value="1"/>
</dbReference>
<dbReference type="InterPro" id="IPR051682">
    <property type="entry name" value="Mito_Persulfide_Diox"/>
</dbReference>
<dbReference type="PANTHER" id="PTHR43084">
    <property type="entry name" value="PERSULFIDE DIOXYGENASE ETHE1"/>
    <property type="match status" value="1"/>
</dbReference>
<evidence type="ECO:0000313" key="5">
    <source>
        <dbReference type="Proteomes" id="UP000549343"/>
    </source>
</evidence>
<dbReference type="EMBL" id="JACHMV010000001">
    <property type="protein sequence ID" value="MBB4777629.1"/>
    <property type="molecule type" value="Genomic_DNA"/>
</dbReference>
<evidence type="ECO:0000259" key="2">
    <source>
        <dbReference type="PROSITE" id="PS50206"/>
    </source>
</evidence>
<dbReference type="GO" id="GO:0006749">
    <property type="term" value="P:glutathione metabolic process"/>
    <property type="evidence" value="ECO:0007669"/>
    <property type="project" value="InterPro"/>
</dbReference>
<name>A0A7W7IIG9_9ACTN</name>
<dbReference type="Gene3D" id="3.40.250.10">
    <property type="entry name" value="Rhodanese-like domain"/>
    <property type="match status" value="2"/>
</dbReference>
<evidence type="ECO:0000313" key="4">
    <source>
        <dbReference type="EMBL" id="MBB4777629.1"/>
    </source>
</evidence>
<reference evidence="4 5" key="2">
    <citation type="submission" date="2020-08" db="EMBL/GenBank/DDBJ databases">
        <title>Sequencing the genomes of 1000 actinobacteria strains.</title>
        <authorList>
            <person name="Klenk H.-P."/>
        </authorList>
    </citation>
    <scope>NUCLEOTIDE SEQUENCE [LARGE SCALE GENOMIC DNA]</scope>
    <source>
        <strain evidence="4 5">DSM 44772</strain>
    </source>
</reference>
<dbReference type="SMART" id="SM00450">
    <property type="entry name" value="RHOD"/>
    <property type="match status" value="2"/>
</dbReference>
<reference evidence="3 6" key="1">
    <citation type="journal article" date="2019" name="Int. J. Syst. Evol. Microbiol.">
        <title>The Global Catalogue of Microorganisms (GCM) 10K type strain sequencing project: providing services to taxonomists for standard genome sequencing and annotation.</title>
        <authorList>
            <consortium name="The Broad Institute Genomics Platform"/>
            <consortium name="The Broad Institute Genome Sequencing Center for Infectious Disease"/>
            <person name="Wu L."/>
            <person name="Ma J."/>
        </authorList>
    </citation>
    <scope>NUCLEOTIDE SEQUENCE [LARGE SCALE GENOMIC DNA]</scope>
    <source>
        <strain evidence="3 6">JCM 10667</strain>
    </source>
</reference>
<dbReference type="Pfam" id="PF00581">
    <property type="entry name" value="Rhodanese"/>
    <property type="match status" value="2"/>
</dbReference>
<dbReference type="SMART" id="SM00849">
    <property type="entry name" value="Lactamase_B"/>
    <property type="match status" value="1"/>
</dbReference>
<evidence type="ECO:0000313" key="3">
    <source>
        <dbReference type="EMBL" id="GAA0582456.1"/>
    </source>
</evidence>
<gene>
    <name evidence="4" type="ORF">F4557_006047</name>
    <name evidence="3" type="ORF">GCM10009546_51040</name>
</gene>
<organism evidence="4 5">
    <name type="scientific">Actinomadura livida</name>
    <dbReference type="NCBI Taxonomy" id="79909"/>
    <lineage>
        <taxon>Bacteria</taxon>
        <taxon>Bacillati</taxon>
        <taxon>Actinomycetota</taxon>
        <taxon>Actinomycetes</taxon>
        <taxon>Streptosporangiales</taxon>
        <taxon>Thermomonosporaceae</taxon>
        <taxon>Actinomadura</taxon>
    </lineage>
</organism>
<feature type="domain" description="Rhodanese" evidence="2">
    <location>
        <begin position="271"/>
        <end position="362"/>
    </location>
</feature>
<feature type="domain" description="Rhodanese" evidence="2">
    <location>
        <begin position="376"/>
        <end position="464"/>
    </location>
</feature>
<dbReference type="SUPFAM" id="SSF52821">
    <property type="entry name" value="Rhodanese/Cell cycle control phosphatase"/>
    <property type="match status" value="2"/>
</dbReference>
<dbReference type="GO" id="GO:0004792">
    <property type="term" value="F:thiosulfate-cyanide sulfurtransferase activity"/>
    <property type="evidence" value="ECO:0007669"/>
    <property type="project" value="InterPro"/>
</dbReference>
<dbReference type="GO" id="GO:0004416">
    <property type="term" value="F:hydroxyacylglutathione hydrolase activity"/>
    <property type="evidence" value="ECO:0007669"/>
    <property type="project" value="UniProtKB-EC"/>
</dbReference>
<protein>
    <submittedName>
        <fullName evidence="4">Hydroxyacylglutathione hydrolase</fullName>
        <ecNumber evidence="4">3.1.2.6</ecNumber>
    </submittedName>
    <submittedName>
        <fullName evidence="3">MBL fold hydrolase</fullName>
    </submittedName>
</protein>
<evidence type="ECO:0000313" key="6">
    <source>
        <dbReference type="Proteomes" id="UP001501427"/>
    </source>
</evidence>
<dbReference type="GO" id="GO:0046872">
    <property type="term" value="F:metal ion binding"/>
    <property type="evidence" value="ECO:0007669"/>
    <property type="project" value="UniProtKB-KW"/>
</dbReference>
<dbReference type="RefSeq" id="WP_184888210.1">
    <property type="nucleotide sequence ID" value="NZ_BAAAHD010000055.1"/>
</dbReference>
<dbReference type="Proteomes" id="UP000549343">
    <property type="component" value="Unassembled WGS sequence"/>
</dbReference>
<comment type="caution">
    <text evidence="4">The sequence shown here is derived from an EMBL/GenBank/DDBJ whole genome shotgun (WGS) entry which is preliminary data.</text>
</comment>
<dbReference type="PROSITE" id="PS50206">
    <property type="entry name" value="RHODANESE_3"/>
    <property type="match status" value="2"/>
</dbReference>
<dbReference type="PROSITE" id="PS00380">
    <property type="entry name" value="RHODANESE_1"/>
    <property type="match status" value="1"/>
</dbReference>
<dbReference type="InterPro" id="IPR044528">
    <property type="entry name" value="POD-like_MBL-fold"/>
</dbReference>
<dbReference type="Pfam" id="PF00753">
    <property type="entry name" value="Lactamase_B"/>
    <property type="match status" value="1"/>
</dbReference>
<dbReference type="EMBL" id="BAAAHD010000055">
    <property type="protein sequence ID" value="GAA0582456.1"/>
    <property type="molecule type" value="Genomic_DNA"/>
</dbReference>
<dbReference type="PANTHER" id="PTHR43084:SF1">
    <property type="entry name" value="PERSULFIDE DIOXYGENASE ETHE1, MITOCHONDRIAL"/>
    <property type="match status" value="1"/>
</dbReference>
<dbReference type="InterPro" id="IPR036866">
    <property type="entry name" value="RibonucZ/Hydroxyglut_hydro"/>
</dbReference>
<sequence>MFFQQFYFEGLGHASYLLGSEQTGEALVFDPRRDVDDYLEQARRKGLRIRYVLDSHGHNDYLSGVTQLAARTGAQALGSATADLGYRHRALRDGEQFEIGEIGIEVLHTPGHTPEHISLLVYDRDLGADEPALLLSGGALLVGDLARPDLLGGRAEAEEAAQALCDTVRDKILSLPDHVEVFPTHVAGSLCGGSIGSRLSTTIGYERRTNARLAETGTPERFVERCLRPDALPAVPPYWRRMRARNLAGVEPVTLVGEPPALQVEQVRRAQDEGAVVLDVRAPEAFGGSHVPGALNVGLGSSFATWTGTVLPEAARVVLVVDRPEDVWTVTWHLLRIGYDPPIGWLAGGMTAWRAAAEPLEGLPQISVGELHDRVVAEEVNVLDVRQPAEWSAGHVPGAAFITGAELPARLGRVPRGRPLAVTCSTGYRSSVAASLLAAHQDEPVLNVLGGMTAWRAAGHPVEVPVGAAAG</sequence>
<reference evidence="3" key="3">
    <citation type="submission" date="2023-12" db="EMBL/GenBank/DDBJ databases">
        <authorList>
            <person name="Sun Q."/>
            <person name="Inoue M."/>
        </authorList>
    </citation>
    <scope>NUCLEOTIDE SEQUENCE</scope>
    <source>
        <strain evidence="3">JCM 10667</strain>
    </source>
</reference>
<dbReference type="Proteomes" id="UP001501427">
    <property type="component" value="Unassembled WGS sequence"/>
</dbReference>
<dbReference type="EC" id="3.1.2.6" evidence="4"/>
<dbReference type="InterPro" id="IPR001763">
    <property type="entry name" value="Rhodanese-like_dom"/>
</dbReference>
<dbReference type="CDD" id="cd00158">
    <property type="entry name" value="RHOD"/>
    <property type="match status" value="2"/>
</dbReference>
<accession>A0A7W7IIG9</accession>